<dbReference type="RefSeq" id="WP_105042567.1">
    <property type="nucleotide sequence ID" value="NZ_MQWA01000001.1"/>
</dbReference>
<name>A0A2S7U0N4_9BACT</name>
<keyword evidence="2" id="KW-1185">Reference proteome</keyword>
<comment type="caution">
    <text evidence="1">The sequence shown here is derived from an EMBL/GenBank/DDBJ whole genome shotgun (WGS) entry which is preliminary data.</text>
</comment>
<sequence length="407" mass="44235">MTSLGLAGFAQAQTPRASQDLTGAYGAFSEAALQSAAFDAFGEGFRDETPLGQALDYFKFGVNVKAEYNDNIFLTNAGEIDDVIIRVSVPLELSNSPDAENQWSLKYVPNFNFYADNSDQDGVDHFVNAGYKRIFQKTSVDFGVGYAKTQGADRFASGSIEKTGLTTNLGLSHQLTGKSKLDLDLTALSEDFVSNSLSDRERYNARLNWQYQVTGKISVGPYIAYEHSTTDGSFNPTQDAISFGARGNYQALQKTTLIGYLGAEYRKFDGDGLEDKTSPTFEFGAQHQLTGKTILTGMLYHNIRASYSDAGQSYTATGINFLANYAATARINARAGMSYEHDNYFGTSSAATGSLDSDYVTFFVGGDYVMDCGVTLGSGLRYSNNDSETATRDFGNLIFNLSAGYSF</sequence>
<organism evidence="1 2">
    <name type="scientific">Rubritalea profundi</name>
    <dbReference type="NCBI Taxonomy" id="1658618"/>
    <lineage>
        <taxon>Bacteria</taxon>
        <taxon>Pseudomonadati</taxon>
        <taxon>Verrucomicrobiota</taxon>
        <taxon>Verrucomicrobiia</taxon>
        <taxon>Verrucomicrobiales</taxon>
        <taxon>Rubritaleaceae</taxon>
        <taxon>Rubritalea</taxon>
    </lineage>
</organism>
<evidence type="ECO:0008006" key="3">
    <source>
        <dbReference type="Google" id="ProtNLM"/>
    </source>
</evidence>
<dbReference type="AlphaFoldDB" id="A0A2S7U0N4"/>
<dbReference type="Proteomes" id="UP000239907">
    <property type="component" value="Unassembled WGS sequence"/>
</dbReference>
<dbReference type="OrthoDB" id="187716at2"/>
<accession>A0A2S7U0N4</accession>
<evidence type="ECO:0000313" key="2">
    <source>
        <dbReference type="Proteomes" id="UP000239907"/>
    </source>
</evidence>
<dbReference type="SUPFAM" id="SSF56935">
    <property type="entry name" value="Porins"/>
    <property type="match status" value="1"/>
</dbReference>
<reference evidence="1 2" key="1">
    <citation type="submission" date="2016-12" db="EMBL/GenBank/DDBJ databases">
        <title>Study of bacterial adaptation to deep sea.</title>
        <authorList>
            <person name="Song J."/>
            <person name="Yoshizawa S."/>
            <person name="Kogure K."/>
        </authorList>
    </citation>
    <scope>NUCLEOTIDE SEQUENCE [LARGE SCALE GENOMIC DNA]</scope>
    <source>
        <strain evidence="1 2">SAORIC-165</strain>
    </source>
</reference>
<gene>
    <name evidence="1" type="ORF">BSZ32_05825</name>
</gene>
<evidence type="ECO:0000313" key="1">
    <source>
        <dbReference type="EMBL" id="PQJ28067.1"/>
    </source>
</evidence>
<proteinExistence type="predicted"/>
<dbReference type="EMBL" id="MQWA01000001">
    <property type="protein sequence ID" value="PQJ28067.1"/>
    <property type="molecule type" value="Genomic_DNA"/>
</dbReference>
<protein>
    <recommendedName>
        <fullName evidence="3">Outer membrane protein beta-barrel domain-containing protein</fullName>
    </recommendedName>
</protein>